<evidence type="ECO:0000313" key="3">
    <source>
        <dbReference type="EMBL" id="SMG27023.1"/>
    </source>
</evidence>
<evidence type="ECO:0000256" key="1">
    <source>
        <dbReference type="ARBA" id="ARBA00008984"/>
    </source>
</evidence>
<gene>
    <name evidence="3" type="ORF">SAMN06275492_11214</name>
</gene>
<evidence type="ECO:0000313" key="4">
    <source>
        <dbReference type="Proteomes" id="UP000193355"/>
    </source>
</evidence>
<dbReference type="GO" id="GO:0016740">
    <property type="term" value="F:transferase activity"/>
    <property type="evidence" value="ECO:0007669"/>
    <property type="project" value="UniProtKB-KW"/>
</dbReference>
<organism evidence="3 4">
    <name type="scientific">Dethiosulfovibrio salsuginis</name>
    <dbReference type="NCBI Taxonomy" id="561720"/>
    <lineage>
        <taxon>Bacteria</taxon>
        <taxon>Thermotogati</taxon>
        <taxon>Synergistota</taxon>
        <taxon>Synergistia</taxon>
        <taxon>Synergistales</taxon>
        <taxon>Dethiosulfovibrionaceae</taxon>
        <taxon>Dethiosulfovibrio</taxon>
    </lineage>
</organism>
<accession>A0A1X7JH67</accession>
<dbReference type="PANTHER" id="PTHR33279:SF6">
    <property type="entry name" value="SULFUR CARRIER PROTEIN YEDF-RELATED"/>
    <property type="match status" value="1"/>
</dbReference>
<proteinExistence type="inferred from homology"/>
<dbReference type="Gene3D" id="3.30.110.40">
    <property type="entry name" value="TusA-like domain"/>
    <property type="match status" value="1"/>
</dbReference>
<dbReference type="SUPFAM" id="SSF64307">
    <property type="entry name" value="SirA-like"/>
    <property type="match status" value="1"/>
</dbReference>
<keyword evidence="4" id="KW-1185">Reference proteome</keyword>
<dbReference type="InterPro" id="IPR001455">
    <property type="entry name" value="TusA-like"/>
</dbReference>
<keyword evidence="3" id="KW-0808">Transferase</keyword>
<protein>
    <submittedName>
        <fullName evidence="3">Sulfurtransferase TusA</fullName>
    </submittedName>
</protein>
<dbReference type="PROSITE" id="PS01148">
    <property type="entry name" value="UPF0033"/>
    <property type="match status" value="1"/>
</dbReference>
<name>A0A1X7JH67_9BACT</name>
<dbReference type="CDD" id="cd03421">
    <property type="entry name" value="SirA_like_N"/>
    <property type="match status" value="1"/>
</dbReference>
<dbReference type="EMBL" id="FXBB01000012">
    <property type="protein sequence ID" value="SMG27023.1"/>
    <property type="molecule type" value="Genomic_DNA"/>
</dbReference>
<comment type="similarity">
    <text evidence="1">Belongs to the sulfur carrier protein TusA family.</text>
</comment>
<evidence type="ECO:0000259" key="2">
    <source>
        <dbReference type="PROSITE" id="PS01148"/>
    </source>
</evidence>
<feature type="domain" description="UPF0033" evidence="2">
    <location>
        <begin position="6"/>
        <end position="30"/>
    </location>
</feature>
<dbReference type="AlphaFoldDB" id="A0A1X7JH67"/>
<sequence length="71" mass="7834">MSDFTVDARGLSCPQPVMETKKALDKTPKGKVTVLVDTETARNNVDRFGKSKGWDSTCESTSDGYKITFSR</sequence>
<dbReference type="RefSeq" id="WP_085544419.1">
    <property type="nucleotide sequence ID" value="NZ_FXBB01000012.1"/>
</dbReference>
<dbReference type="STRING" id="561720.SAMN06275492_11214"/>
<dbReference type="InterPro" id="IPR036868">
    <property type="entry name" value="TusA-like_sf"/>
</dbReference>
<reference evidence="4" key="1">
    <citation type="submission" date="2017-04" db="EMBL/GenBank/DDBJ databases">
        <authorList>
            <person name="Varghese N."/>
            <person name="Submissions S."/>
        </authorList>
    </citation>
    <scope>NUCLEOTIDE SEQUENCE [LARGE SCALE GENOMIC DNA]</scope>
    <source>
        <strain evidence="4">USBA 82</strain>
    </source>
</reference>
<dbReference type="Proteomes" id="UP000193355">
    <property type="component" value="Unassembled WGS sequence"/>
</dbReference>
<dbReference type="PANTHER" id="PTHR33279">
    <property type="entry name" value="SULFUR CARRIER PROTEIN YEDF-RELATED"/>
    <property type="match status" value="1"/>
</dbReference>
<dbReference type="Pfam" id="PF01206">
    <property type="entry name" value="TusA"/>
    <property type="match status" value="1"/>
</dbReference>
<dbReference type="OrthoDB" id="9797352at2"/>